<dbReference type="InterPro" id="IPR029006">
    <property type="entry name" value="ADF-H/Gelsolin-like_dom_sf"/>
</dbReference>
<dbReference type="PROSITE" id="PS51263">
    <property type="entry name" value="ADF_H"/>
    <property type="match status" value="1"/>
</dbReference>
<dbReference type="SMART" id="SM00102">
    <property type="entry name" value="ADF"/>
    <property type="match status" value="1"/>
</dbReference>
<dbReference type="SUPFAM" id="SSF55753">
    <property type="entry name" value="Actin depolymerizing proteins"/>
    <property type="match status" value="1"/>
</dbReference>
<evidence type="ECO:0000259" key="1">
    <source>
        <dbReference type="PROSITE" id="PS51263"/>
    </source>
</evidence>
<evidence type="ECO:0000313" key="2">
    <source>
        <dbReference type="EMBL" id="KAK6523141.1"/>
    </source>
</evidence>
<name>A0AAV9WX38_9PEZI</name>
<evidence type="ECO:0000313" key="3">
    <source>
        <dbReference type="Proteomes" id="UP001365542"/>
    </source>
</evidence>
<sequence>MDLEAKLTPELEEFWTLTREAREENGGVQHQYVLFKLDGSNQEDLVPVNSGIGLPGDSFKDFIEHLTRFAYPKYGVYNFNAAARISNPIGPVLFIWAPDTISYMTYLTRANAVRREYGSIEKQIDVTDRKESTYDDIVKELGLQFTE</sequence>
<comment type="caution">
    <text evidence="2">The sequence shown here is derived from an EMBL/GenBank/DDBJ whole genome shotgun (WGS) entry which is preliminary data.</text>
</comment>
<dbReference type="Proteomes" id="UP001365542">
    <property type="component" value="Unassembled WGS sequence"/>
</dbReference>
<gene>
    <name evidence="2" type="ORF">TWF694_006036</name>
</gene>
<accession>A0AAV9WX38</accession>
<reference evidence="2 3" key="1">
    <citation type="submission" date="2019-10" db="EMBL/GenBank/DDBJ databases">
        <authorList>
            <person name="Palmer J.M."/>
        </authorList>
    </citation>
    <scope>NUCLEOTIDE SEQUENCE [LARGE SCALE GENOMIC DNA]</scope>
    <source>
        <strain evidence="2 3">TWF694</strain>
    </source>
</reference>
<feature type="domain" description="ADF-H" evidence="1">
    <location>
        <begin position="6"/>
        <end position="142"/>
    </location>
</feature>
<protein>
    <recommendedName>
        <fullName evidence="1">ADF-H domain-containing protein</fullName>
    </recommendedName>
</protein>
<dbReference type="Gene3D" id="3.40.20.10">
    <property type="entry name" value="Severin"/>
    <property type="match status" value="1"/>
</dbReference>
<dbReference type="EMBL" id="JAVHJO010000019">
    <property type="protein sequence ID" value="KAK6523141.1"/>
    <property type="molecule type" value="Genomic_DNA"/>
</dbReference>
<keyword evidence="3" id="KW-1185">Reference proteome</keyword>
<dbReference type="InterPro" id="IPR002108">
    <property type="entry name" value="ADF-H"/>
</dbReference>
<dbReference type="GO" id="GO:0003779">
    <property type="term" value="F:actin binding"/>
    <property type="evidence" value="ECO:0007669"/>
    <property type="project" value="InterPro"/>
</dbReference>
<dbReference type="Pfam" id="PF00241">
    <property type="entry name" value="Cofilin_ADF"/>
    <property type="match status" value="1"/>
</dbReference>
<organism evidence="2 3">
    <name type="scientific">Orbilia ellipsospora</name>
    <dbReference type="NCBI Taxonomy" id="2528407"/>
    <lineage>
        <taxon>Eukaryota</taxon>
        <taxon>Fungi</taxon>
        <taxon>Dikarya</taxon>
        <taxon>Ascomycota</taxon>
        <taxon>Pezizomycotina</taxon>
        <taxon>Orbiliomycetes</taxon>
        <taxon>Orbiliales</taxon>
        <taxon>Orbiliaceae</taxon>
        <taxon>Orbilia</taxon>
    </lineage>
</organism>
<dbReference type="AlphaFoldDB" id="A0AAV9WX38"/>
<proteinExistence type="predicted"/>